<name>A0A8H9M9T5_9PSEU</name>
<reference evidence="2" key="2">
    <citation type="submission" date="2020-09" db="EMBL/GenBank/DDBJ databases">
        <authorList>
            <person name="Sun Q."/>
            <person name="Zhou Y."/>
        </authorList>
    </citation>
    <scope>NUCLEOTIDE SEQUENCE</scope>
    <source>
        <strain evidence="2">CGMCC 4.7679</strain>
    </source>
</reference>
<dbReference type="EMBL" id="BNAV01000003">
    <property type="protein sequence ID" value="GHF51626.1"/>
    <property type="molecule type" value="Genomic_DNA"/>
</dbReference>
<dbReference type="Proteomes" id="UP000658656">
    <property type="component" value="Unassembled WGS sequence"/>
</dbReference>
<evidence type="ECO:0000313" key="2">
    <source>
        <dbReference type="EMBL" id="GHF51626.1"/>
    </source>
</evidence>
<organism evidence="2 3">
    <name type="scientific">Amycolatopsis bartoniae</name>
    <dbReference type="NCBI Taxonomy" id="941986"/>
    <lineage>
        <taxon>Bacteria</taxon>
        <taxon>Bacillati</taxon>
        <taxon>Actinomycetota</taxon>
        <taxon>Actinomycetes</taxon>
        <taxon>Pseudonocardiales</taxon>
        <taxon>Pseudonocardiaceae</taxon>
        <taxon>Amycolatopsis</taxon>
    </lineage>
</organism>
<dbReference type="InterPro" id="IPR001387">
    <property type="entry name" value="Cro/C1-type_HTH"/>
</dbReference>
<dbReference type="PANTHER" id="PTHR35010:SF2">
    <property type="entry name" value="BLL4672 PROTEIN"/>
    <property type="match status" value="1"/>
</dbReference>
<dbReference type="RefSeq" id="WP_145936206.1">
    <property type="nucleotide sequence ID" value="NZ_BNAV01000003.1"/>
</dbReference>
<dbReference type="AlphaFoldDB" id="A0A8H9M9T5"/>
<dbReference type="Pfam" id="PF13560">
    <property type="entry name" value="HTH_31"/>
    <property type="match status" value="1"/>
</dbReference>
<dbReference type="Gene3D" id="1.10.260.40">
    <property type="entry name" value="lambda repressor-like DNA-binding domains"/>
    <property type="match status" value="1"/>
</dbReference>
<comment type="caution">
    <text evidence="2">The sequence shown here is derived from an EMBL/GenBank/DDBJ whole genome shotgun (WGS) entry which is preliminary data.</text>
</comment>
<dbReference type="SMART" id="SM00530">
    <property type="entry name" value="HTH_XRE"/>
    <property type="match status" value="1"/>
</dbReference>
<reference evidence="2" key="1">
    <citation type="journal article" date="2014" name="Int. J. Syst. Evol. Microbiol.">
        <title>Complete genome sequence of Corynebacterium casei LMG S-19264T (=DSM 44701T), isolated from a smear-ripened cheese.</title>
        <authorList>
            <consortium name="US DOE Joint Genome Institute (JGI-PGF)"/>
            <person name="Walter F."/>
            <person name="Albersmeier A."/>
            <person name="Kalinowski J."/>
            <person name="Ruckert C."/>
        </authorList>
    </citation>
    <scope>NUCLEOTIDE SEQUENCE</scope>
    <source>
        <strain evidence="2">CGMCC 4.7679</strain>
    </source>
</reference>
<dbReference type="Pfam" id="PF17765">
    <property type="entry name" value="MLTR_LBD"/>
    <property type="match status" value="1"/>
</dbReference>
<feature type="domain" description="HTH cro/C1-type" evidence="1">
    <location>
        <begin position="33"/>
        <end position="80"/>
    </location>
</feature>
<sequence>MDNELGEFLRARRNLVTPRQAGLPEDGERRVPGLRREEVALLAGVSTDYYVRLEQGRERHPSDQVLDAVARALRLDEDAAAHLFRLAMPAPQAVARVSPRTVDPGLWTLMEHSVSAPATVLGPALDVLAANSLSAALYSGFARFDNLARMVFLDPAAVEFYVDWDSVARGTVASLRAGSGAFPDHPRVSEVVGELTVRSPAFASLWARHEVRPRKSEHKRFRHPRVGELVLRSQALGVTNAPGQQLFVYSAEPGSPSADGLTLLAGLAAEPAGPNRETPAGKGSS</sequence>
<dbReference type="PROSITE" id="PS50943">
    <property type="entry name" value="HTH_CROC1"/>
    <property type="match status" value="1"/>
</dbReference>
<accession>A0A8H9M9T5</accession>
<dbReference type="GO" id="GO:0003677">
    <property type="term" value="F:DNA binding"/>
    <property type="evidence" value="ECO:0007669"/>
    <property type="project" value="InterPro"/>
</dbReference>
<dbReference type="Gene3D" id="3.30.450.180">
    <property type="match status" value="1"/>
</dbReference>
<evidence type="ECO:0000313" key="3">
    <source>
        <dbReference type="Proteomes" id="UP000658656"/>
    </source>
</evidence>
<dbReference type="InterPro" id="IPR010982">
    <property type="entry name" value="Lambda_DNA-bd_dom_sf"/>
</dbReference>
<dbReference type="OrthoDB" id="4790304at2"/>
<keyword evidence="3" id="KW-1185">Reference proteome</keyword>
<dbReference type="PANTHER" id="PTHR35010">
    <property type="entry name" value="BLL4672 PROTEIN-RELATED"/>
    <property type="match status" value="1"/>
</dbReference>
<protein>
    <submittedName>
        <fullName evidence="2">Transcriptional regulator</fullName>
    </submittedName>
</protein>
<proteinExistence type="predicted"/>
<dbReference type="SUPFAM" id="SSF47413">
    <property type="entry name" value="lambda repressor-like DNA-binding domains"/>
    <property type="match status" value="1"/>
</dbReference>
<evidence type="ECO:0000259" key="1">
    <source>
        <dbReference type="PROSITE" id="PS50943"/>
    </source>
</evidence>
<dbReference type="InterPro" id="IPR041413">
    <property type="entry name" value="MLTR_LBD"/>
</dbReference>
<dbReference type="CDD" id="cd00093">
    <property type="entry name" value="HTH_XRE"/>
    <property type="match status" value="1"/>
</dbReference>
<gene>
    <name evidence="2" type="ORF">GCM10017566_26040</name>
</gene>